<dbReference type="OrthoDB" id="4307011at2"/>
<dbReference type="Gene3D" id="1.10.10.10">
    <property type="entry name" value="Winged helix-like DNA-binding domain superfamily/Winged helix DNA-binding domain"/>
    <property type="match status" value="1"/>
</dbReference>
<dbReference type="PANTHER" id="PTHR38445:SF7">
    <property type="entry name" value="GNTR-FAMILY TRANSCRIPTIONAL REGULATOR"/>
    <property type="match status" value="1"/>
</dbReference>
<reference evidence="4 5" key="1">
    <citation type="submission" date="2017-07" db="EMBL/GenBank/DDBJ databases">
        <title>Complete genome sequence of Actinoalloteichus hoggarensis DSM 45943, type strain of Actinoalloteichus hoggarensis.</title>
        <authorList>
            <person name="Ruckert C."/>
            <person name="Nouioui I."/>
            <person name="Willmese J."/>
            <person name="van Wezel G."/>
            <person name="Klenk H.-P."/>
            <person name="Kalinowski J."/>
            <person name="Zotchev S.B."/>
        </authorList>
    </citation>
    <scope>NUCLEOTIDE SEQUENCE [LARGE SCALE GENOMIC DNA]</scope>
    <source>
        <strain evidence="4 5">DSM 45943</strain>
    </source>
</reference>
<dbReference type="Pfam" id="PF00392">
    <property type="entry name" value="GntR"/>
    <property type="match status" value="1"/>
</dbReference>
<dbReference type="RefSeq" id="WP_093943308.1">
    <property type="nucleotide sequence ID" value="NZ_CP022521.1"/>
</dbReference>
<evidence type="ECO:0000256" key="1">
    <source>
        <dbReference type="ARBA" id="ARBA00023015"/>
    </source>
</evidence>
<dbReference type="CDD" id="cd07377">
    <property type="entry name" value="WHTH_GntR"/>
    <property type="match status" value="1"/>
</dbReference>
<evidence type="ECO:0000256" key="3">
    <source>
        <dbReference type="ARBA" id="ARBA00023163"/>
    </source>
</evidence>
<keyword evidence="1" id="KW-0805">Transcription regulation</keyword>
<keyword evidence="5" id="KW-1185">Reference proteome</keyword>
<dbReference type="SUPFAM" id="SSF46785">
    <property type="entry name" value="Winged helix' DNA-binding domain"/>
    <property type="match status" value="1"/>
</dbReference>
<dbReference type="PROSITE" id="PS50949">
    <property type="entry name" value="HTH_GNTR"/>
    <property type="match status" value="1"/>
</dbReference>
<accession>A0A221W9C0</accession>
<sequence length="132" mass="14155">MIHFTVSPSSGVPPYLQLVHQVEQAIRLGHLTRGDRLPTVKEVARMVAVNPNTVLKAYRELEHKGLAQGRPGRGTFVAAEAADPVPEARLRELQDSLAGWIRSARAAGLDADGMTGLFTAALTDTTSKGDDV</sequence>
<organism evidence="4 5">
    <name type="scientific">Actinoalloteichus hoggarensis</name>
    <dbReference type="NCBI Taxonomy" id="1470176"/>
    <lineage>
        <taxon>Bacteria</taxon>
        <taxon>Bacillati</taxon>
        <taxon>Actinomycetota</taxon>
        <taxon>Actinomycetes</taxon>
        <taxon>Pseudonocardiales</taxon>
        <taxon>Pseudonocardiaceae</taxon>
        <taxon>Actinoalloteichus</taxon>
    </lineage>
</organism>
<protein>
    <submittedName>
        <fullName evidence="4">HTH-type transcriptional repressor YtrA</fullName>
    </submittedName>
</protein>
<evidence type="ECO:0000256" key="2">
    <source>
        <dbReference type="ARBA" id="ARBA00023125"/>
    </source>
</evidence>
<evidence type="ECO:0000313" key="4">
    <source>
        <dbReference type="EMBL" id="ASO22334.1"/>
    </source>
</evidence>
<dbReference type="PANTHER" id="PTHR38445">
    <property type="entry name" value="HTH-TYPE TRANSCRIPTIONAL REPRESSOR YTRA"/>
    <property type="match status" value="1"/>
</dbReference>
<dbReference type="KEGG" id="ahg:AHOG_23630"/>
<proteinExistence type="predicted"/>
<keyword evidence="3" id="KW-0804">Transcription</keyword>
<dbReference type="AlphaFoldDB" id="A0A221W9C0"/>
<dbReference type="InterPro" id="IPR036388">
    <property type="entry name" value="WH-like_DNA-bd_sf"/>
</dbReference>
<dbReference type="SMART" id="SM00345">
    <property type="entry name" value="HTH_GNTR"/>
    <property type="match status" value="1"/>
</dbReference>
<dbReference type="GO" id="GO:0003700">
    <property type="term" value="F:DNA-binding transcription factor activity"/>
    <property type="evidence" value="ECO:0007669"/>
    <property type="project" value="InterPro"/>
</dbReference>
<dbReference type="EMBL" id="CP022521">
    <property type="protein sequence ID" value="ASO22334.1"/>
    <property type="molecule type" value="Genomic_DNA"/>
</dbReference>
<name>A0A221W9C0_9PSEU</name>
<keyword evidence="2" id="KW-0238">DNA-binding</keyword>
<dbReference type="InterPro" id="IPR000524">
    <property type="entry name" value="Tscrpt_reg_HTH_GntR"/>
</dbReference>
<gene>
    <name evidence="4" type="primary">ytrA4</name>
    <name evidence="4" type="ORF">AHOG_23630</name>
</gene>
<dbReference type="GO" id="GO:0003677">
    <property type="term" value="F:DNA binding"/>
    <property type="evidence" value="ECO:0007669"/>
    <property type="project" value="UniProtKB-KW"/>
</dbReference>
<dbReference type="InterPro" id="IPR036390">
    <property type="entry name" value="WH_DNA-bd_sf"/>
</dbReference>
<dbReference type="Proteomes" id="UP000204221">
    <property type="component" value="Chromosome"/>
</dbReference>
<evidence type="ECO:0000313" key="5">
    <source>
        <dbReference type="Proteomes" id="UP000204221"/>
    </source>
</evidence>